<keyword evidence="4" id="KW-1185">Reference proteome</keyword>
<feature type="transmembrane region" description="Helical" evidence="2">
    <location>
        <begin position="101"/>
        <end position="123"/>
    </location>
</feature>
<gene>
    <name evidence="3" type="ORF">RQP53_14050</name>
</gene>
<evidence type="ECO:0000313" key="4">
    <source>
        <dbReference type="Proteomes" id="UP001246372"/>
    </source>
</evidence>
<keyword evidence="2" id="KW-0812">Transmembrane</keyword>
<name>A0ABU3PCY7_9BURK</name>
<organism evidence="3 4">
    <name type="scientific">Roseateles aquae</name>
    <dbReference type="NCBI Taxonomy" id="3077235"/>
    <lineage>
        <taxon>Bacteria</taxon>
        <taxon>Pseudomonadati</taxon>
        <taxon>Pseudomonadota</taxon>
        <taxon>Betaproteobacteria</taxon>
        <taxon>Burkholderiales</taxon>
        <taxon>Sphaerotilaceae</taxon>
        <taxon>Roseateles</taxon>
    </lineage>
</organism>
<proteinExistence type="predicted"/>
<reference evidence="3" key="1">
    <citation type="submission" date="2023-09" db="EMBL/GenBank/DDBJ databases">
        <title>Paucibacter sp. APW11 Genome sequencing and assembly.</title>
        <authorList>
            <person name="Kim I."/>
        </authorList>
    </citation>
    <scope>NUCLEOTIDE SEQUENCE</scope>
    <source>
        <strain evidence="3">APW11</strain>
    </source>
</reference>
<accession>A0ABU3PCY7</accession>
<feature type="region of interest" description="Disordered" evidence="1">
    <location>
        <begin position="219"/>
        <end position="238"/>
    </location>
</feature>
<dbReference type="EMBL" id="JAVXZY010000005">
    <property type="protein sequence ID" value="MDT9000393.1"/>
    <property type="molecule type" value="Genomic_DNA"/>
</dbReference>
<keyword evidence="2" id="KW-1133">Transmembrane helix</keyword>
<dbReference type="Proteomes" id="UP001246372">
    <property type="component" value="Unassembled WGS sequence"/>
</dbReference>
<feature type="transmembrane region" description="Helical" evidence="2">
    <location>
        <begin position="193"/>
        <end position="213"/>
    </location>
</feature>
<evidence type="ECO:0000313" key="3">
    <source>
        <dbReference type="EMBL" id="MDT9000393.1"/>
    </source>
</evidence>
<evidence type="ECO:0000256" key="2">
    <source>
        <dbReference type="SAM" id="Phobius"/>
    </source>
</evidence>
<comment type="caution">
    <text evidence="3">The sequence shown here is derived from an EMBL/GenBank/DDBJ whole genome shotgun (WGS) entry which is preliminary data.</text>
</comment>
<feature type="transmembrane region" description="Helical" evidence="2">
    <location>
        <begin position="135"/>
        <end position="158"/>
    </location>
</feature>
<dbReference type="RefSeq" id="WP_315650965.1">
    <property type="nucleotide sequence ID" value="NZ_JAVXZY010000005.1"/>
</dbReference>
<feature type="transmembrane region" description="Helical" evidence="2">
    <location>
        <begin position="31"/>
        <end position="50"/>
    </location>
</feature>
<sequence length="238" mass="25145">MAHVPTPGLPPSPPPPAGAGSPWYGPLGSAWGCWLLGTAALLLMCVLLIGPRPELDGVRAQVRATARSSLFFFLLAYTASAWPRLWPGAFSSWLLQRRRQWGLLFASSHALHAAGIVALHALASPALWASLTSPLSLVLGGSGYLVLSLLALSSNGAAQRWLGVARWQRWHRAGSHWLCLLFVLSSAKRVPMSLAYLLPLALLLGAAAIRHLAGRRRSGCSGAHQDGTKAAGATSVTS</sequence>
<protein>
    <recommendedName>
        <fullName evidence="5">Ferric oxidoreductase domain-containing protein</fullName>
    </recommendedName>
</protein>
<feature type="transmembrane region" description="Helical" evidence="2">
    <location>
        <begin position="70"/>
        <end position="89"/>
    </location>
</feature>
<keyword evidence="2" id="KW-0472">Membrane</keyword>
<evidence type="ECO:0008006" key="5">
    <source>
        <dbReference type="Google" id="ProtNLM"/>
    </source>
</evidence>
<evidence type="ECO:0000256" key="1">
    <source>
        <dbReference type="SAM" id="MobiDB-lite"/>
    </source>
</evidence>